<dbReference type="Gene3D" id="3.90.1150.10">
    <property type="entry name" value="Aspartate Aminotransferase, domain 1"/>
    <property type="match status" value="1"/>
</dbReference>
<evidence type="ECO:0000256" key="1">
    <source>
        <dbReference type="ARBA" id="ARBA00001933"/>
    </source>
</evidence>
<dbReference type="GO" id="GO:0005737">
    <property type="term" value="C:cytoplasm"/>
    <property type="evidence" value="ECO:0007669"/>
    <property type="project" value="TreeGrafter"/>
</dbReference>
<gene>
    <name evidence="7" type="ORF">EYD45_15845</name>
</gene>
<keyword evidence="5" id="KW-0663">Pyridoxal phosphate</keyword>
<evidence type="ECO:0000256" key="5">
    <source>
        <dbReference type="ARBA" id="ARBA00022898"/>
    </source>
</evidence>
<dbReference type="InterPro" id="IPR004839">
    <property type="entry name" value="Aminotransferase_I/II_large"/>
</dbReference>
<dbReference type="InterPro" id="IPR051326">
    <property type="entry name" value="Kynurenine-oxoglutarate_AT"/>
</dbReference>
<dbReference type="OrthoDB" id="9802328at2"/>
<dbReference type="PANTHER" id="PTHR43807:SF20">
    <property type="entry name" value="FI04487P"/>
    <property type="match status" value="1"/>
</dbReference>
<dbReference type="PANTHER" id="PTHR43807">
    <property type="entry name" value="FI04487P"/>
    <property type="match status" value="1"/>
</dbReference>
<keyword evidence="4 7" id="KW-0808">Transferase</keyword>
<evidence type="ECO:0000259" key="6">
    <source>
        <dbReference type="Pfam" id="PF00155"/>
    </source>
</evidence>
<protein>
    <submittedName>
        <fullName evidence="7">Aminotransferase class I/II-fold pyridoxal phosphate-dependent enzyme</fullName>
    </submittedName>
</protein>
<dbReference type="Gene3D" id="3.40.640.10">
    <property type="entry name" value="Type I PLP-dependent aspartate aminotransferase-like (Major domain)"/>
    <property type="match status" value="1"/>
</dbReference>
<dbReference type="InterPro" id="IPR015424">
    <property type="entry name" value="PyrdxlP-dep_Trfase"/>
</dbReference>
<keyword evidence="8" id="KW-1185">Reference proteome</keyword>
<comment type="caution">
    <text evidence="7">The sequence shown here is derived from an EMBL/GenBank/DDBJ whole genome shotgun (WGS) entry which is preliminary data.</text>
</comment>
<comment type="similarity">
    <text evidence="2">Belongs to the class-I pyridoxal-phosphate-dependent aminotransferase family.</text>
</comment>
<evidence type="ECO:0000313" key="7">
    <source>
        <dbReference type="EMBL" id="TBM98988.1"/>
    </source>
</evidence>
<dbReference type="CDD" id="cd00609">
    <property type="entry name" value="AAT_like"/>
    <property type="match status" value="1"/>
</dbReference>
<dbReference type="Proteomes" id="UP000291142">
    <property type="component" value="Unassembled WGS sequence"/>
</dbReference>
<dbReference type="FunFam" id="3.40.640.10:FF:000033">
    <property type="entry name" value="Aspartate aminotransferase"/>
    <property type="match status" value="1"/>
</dbReference>
<dbReference type="GO" id="GO:0016212">
    <property type="term" value="F:kynurenine-oxoglutarate transaminase activity"/>
    <property type="evidence" value="ECO:0007669"/>
    <property type="project" value="TreeGrafter"/>
</dbReference>
<comment type="cofactor">
    <cofactor evidence="1">
        <name>pyridoxal 5'-phosphate</name>
        <dbReference type="ChEBI" id="CHEBI:597326"/>
    </cofactor>
</comment>
<dbReference type="InterPro" id="IPR015422">
    <property type="entry name" value="PyrdxlP-dep_Trfase_small"/>
</dbReference>
<dbReference type="Pfam" id="PF00155">
    <property type="entry name" value="Aminotran_1_2"/>
    <property type="match status" value="1"/>
</dbReference>
<dbReference type="NCBIfam" id="NF006569">
    <property type="entry name" value="PRK09082.1"/>
    <property type="match status" value="1"/>
</dbReference>
<dbReference type="SUPFAM" id="SSF53383">
    <property type="entry name" value="PLP-dependent transferases"/>
    <property type="match status" value="1"/>
</dbReference>
<evidence type="ECO:0000256" key="4">
    <source>
        <dbReference type="ARBA" id="ARBA00022679"/>
    </source>
</evidence>
<organism evidence="7 8">
    <name type="scientific">Hyunsoonleella flava</name>
    <dbReference type="NCBI Taxonomy" id="2527939"/>
    <lineage>
        <taxon>Bacteria</taxon>
        <taxon>Pseudomonadati</taxon>
        <taxon>Bacteroidota</taxon>
        <taxon>Flavobacteriia</taxon>
        <taxon>Flavobacteriales</taxon>
        <taxon>Flavobacteriaceae</taxon>
    </lineage>
</organism>
<feature type="domain" description="Aminotransferase class I/classII large" evidence="6">
    <location>
        <begin position="28"/>
        <end position="377"/>
    </location>
</feature>
<name>A0A4V2J9S5_9FLAO</name>
<evidence type="ECO:0000256" key="3">
    <source>
        <dbReference type="ARBA" id="ARBA00022576"/>
    </source>
</evidence>
<sequence>MQHASKIPNVGTTIFTVMSALATKHSAINLSQGFPDFDSDQELIDLVSKAMNSGYNHYAPMQGNLELREAIAEKTATLYNASYHPESEITVTAGATQAIATIITTFIGKEDEVIVFQPAYDSYQPMVELNGGKVVPIQMKASKNFKVDWQEVKESVNHKTKMIIINSPHNPTGSVFSGEDLVRLQEITRNTNIIVLSDEVYEHMVFDSEKHQSVCMYPDLKIRSFVVASFCKTFHNTGWRIGYCCAPNELMKAFLKVHQFSVFCVHHPTQKGIADYMKNPQHYLSLPEVYQRKRDLFLDLIKDSRFKFTPAKGTYFQLLDYSEISDAYDVDLAKRWTIEQKIASIPLSVFNSNGSDEKLLRFCFAKKEDTLKQAADILNSI</sequence>
<dbReference type="EMBL" id="SIRT01000018">
    <property type="protein sequence ID" value="TBM98988.1"/>
    <property type="molecule type" value="Genomic_DNA"/>
</dbReference>
<evidence type="ECO:0000313" key="8">
    <source>
        <dbReference type="Proteomes" id="UP000291142"/>
    </source>
</evidence>
<keyword evidence="3 7" id="KW-0032">Aminotransferase</keyword>
<dbReference type="AlphaFoldDB" id="A0A4V2J9S5"/>
<dbReference type="InterPro" id="IPR015421">
    <property type="entry name" value="PyrdxlP-dep_Trfase_major"/>
</dbReference>
<accession>A0A4V2J9S5</accession>
<reference evidence="7 8" key="1">
    <citation type="submission" date="2019-02" db="EMBL/GenBank/DDBJ databases">
        <title>Hyunsoonleella sp., isolated from marine sediment.</title>
        <authorList>
            <person name="Liu B.-T."/>
        </authorList>
    </citation>
    <scope>NUCLEOTIDE SEQUENCE [LARGE SCALE GENOMIC DNA]</scope>
    <source>
        <strain evidence="7 8">T58</strain>
    </source>
</reference>
<dbReference type="RefSeq" id="WP_130965639.1">
    <property type="nucleotide sequence ID" value="NZ_SIRT01000018.1"/>
</dbReference>
<evidence type="ECO:0000256" key="2">
    <source>
        <dbReference type="ARBA" id="ARBA00007441"/>
    </source>
</evidence>
<proteinExistence type="inferred from homology"/>
<dbReference type="GO" id="GO:0030170">
    <property type="term" value="F:pyridoxal phosphate binding"/>
    <property type="evidence" value="ECO:0007669"/>
    <property type="project" value="InterPro"/>
</dbReference>